<dbReference type="InterPro" id="IPR016024">
    <property type="entry name" value="ARM-type_fold"/>
</dbReference>
<comment type="caution">
    <text evidence="1">The sequence shown here is derived from an EMBL/GenBank/DDBJ whole genome shotgun (WGS) entry which is preliminary data.</text>
</comment>
<keyword evidence="2" id="KW-1185">Reference proteome</keyword>
<dbReference type="EMBL" id="JBHLWQ010000184">
    <property type="protein sequence ID" value="MFC0202336.1"/>
    <property type="molecule type" value="Genomic_DNA"/>
</dbReference>
<organism evidence="1 2">
    <name type="scientific">Paracoccus rhizosphaerae</name>
    <dbReference type="NCBI Taxonomy" id="1133347"/>
    <lineage>
        <taxon>Bacteria</taxon>
        <taxon>Pseudomonadati</taxon>
        <taxon>Pseudomonadota</taxon>
        <taxon>Alphaproteobacteria</taxon>
        <taxon>Rhodobacterales</taxon>
        <taxon>Paracoccaceae</taxon>
        <taxon>Paracoccus</taxon>
    </lineage>
</organism>
<dbReference type="InterPro" id="IPR014825">
    <property type="entry name" value="DNA_alkylation"/>
</dbReference>
<dbReference type="RefSeq" id="WP_265506877.1">
    <property type="nucleotide sequence ID" value="NZ_JAOTBE010000019.1"/>
</dbReference>
<sequence length="213" mass="24009">MQELERLRAEADVTRAARTAARHKTGRETLGVPPARIEALASEWRAALDINGRVDLARALWDSDVHEARLAAARLLVQARMRPDDGAWQAILDWAPDVDGTEIGDAVMAAASRRLLAVPERLDQIEPWVTGANPWLRRAVLVATGPWARMNNLKPADRAVRERVLAWAIKLSRDRNGAVRQAVDSWLRDLDKHDPDRAATWRTDWDAQDDQER</sequence>
<reference evidence="1 2" key="1">
    <citation type="submission" date="2024-09" db="EMBL/GenBank/DDBJ databases">
        <authorList>
            <person name="Sun Q."/>
            <person name="Mori K."/>
        </authorList>
    </citation>
    <scope>NUCLEOTIDE SEQUENCE [LARGE SCALE GENOMIC DNA]</scope>
    <source>
        <strain evidence="1 2">CCM 7904</strain>
    </source>
</reference>
<dbReference type="SUPFAM" id="SSF48371">
    <property type="entry name" value="ARM repeat"/>
    <property type="match status" value="1"/>
</dbReference>
<dbReference type="Pfam" id="PF08713">
    <property type="entry name" value="DNA_alkylation"/>
    <property type="match status" value="1"/>
</dbReference>
<accession>A0ABV6CNL0</accession>
<evidence type="ECO:0000313" key="2">
    <source>
        <dbReference type="Proteomes" id="UP001589795"/>
    </source>
</evidence>
<name>A0ABV6CNL0_9RHOB</name>
<evidence type="ECO:0000313" key="1">
    <source>
        <dbReference type="EMBL" id="MFC0202336.1"/>
    </source>
</evidence>
<dbReference type="Proteomes" id="UP001589795">
    <property type="component" value="Unassembled WGS sequence"/>
</dbReference>
<protein>
    <submittedName>
        <fullName evidence="1">DNA alkylation repair protein</fullName>
    </submittedName>
</protein>
<dbReference type="Gene3D" id="1.25.10.90">
    <property type="match status" value="1"/>
</dbReference>
<proteinExistence type="predicted"/>
<gene>
    <name evidence="1" type="ORF">ACFFIZ_19015</name>
</gene>
<dbReference type="CDD" id="cd06561">
    <property type="entry name" value="AlkD_like"/>
    <property type="match status" value="1"/>
</dbReference>